<protein>
    <submittedName>
        <fullName evidence="1">Uncharacterized protein</fullName>
    </submittedName>
</protein>
<evidence type="ECO:0000313" key="2">
    <source>
        <dbReference type="Proteomes" id="UP001224775"/>
    </source>
</evidence>
<dbReference type="EMBL" id="JATAAI010000004">
    <property type="protein sequence ID" value="KAK1746340.1"/>
    <property type="molecule type" value="Genomic_DNA"/>
</dbReference>
<proteinExistence type="predicted"/>
<name>A0AAD9DHV9_9STRA</name>
<dbReference type="Proteomes" id="UP001224775">
    <property type="component" value="Unassembled WGS sequence"/>
</dbReference>
<gene>
    <name evidence="1" type="ORF">QTG54_002947</name>
</gene>
<reference evidence="1" key="1">
    <citation type="submission" date="2023-06" db="EMBL/GenBank/DDBJ databases">
        <title>Survivors Of The Sea: Transcriptome response of Skeletonema marinoi to long-term dormancy.</title>
        <authorList>
            <person name="Pinder M.I.M."/>
            <person name="Kourtchenko O."/>
            <person name="Robertson E.K."/>
            <person name="Larsson T."/>
            <person name="Maumus F."/>
            <person name="Osuna-Cruz C.M."/>
            <person name="Vancaester E."/>
            <person name="Stenow R."/>
            <person name="Vandepoele K."/>
            <person name="Ploug H."/>
            <person name="Bruchert V."/>
            <person name="Godhe A."/>
            <person name="Topel M."/>
        </authorList>
    </citation>
    <scope>NUCLEOTIDE SEQUENCE</scope>
    <source>
        <strain evidence="1">R05AC</strain>
    </source>
</reference>
<accession>A0AAD9DHV9</accession>
<keyword evidence="2" id="KW-1185">Reference proteome</keyword>
<comment type="caution">
    <text evidence="1">The sequence shown here is derived from an EMBL/GenBank/DDBJ whole genome shotgun (WGS) entry which is preliminary data.</text>
</comment>
<organism evidence="1 2">
    <name type="scientific">Skeletonema marinoi</name>
    <dbReference type="NCBI Taxonomy" id="267567"/>
    <lineage>
        <taxon>Eukaryota</taxon>
        <taxon>Sar</taxon>
        <taxon>Stramenopiles</taxon>
        <taxon>Ochrophyta</taxon>
        <taxon>Bacillariophyta</taxon>
        <taxon>Coscinodiscophyceae</taxon>
        <taxon>Thalassiosirophycidae</taxon>
        <taxon>Thalassiosirales</taxon>
        <taxon>Skeletonemataceae</taxon>
        <taxon>Skeletonema</taxon>
        <taxon>Skeletonema marinoi-dohrnii complex</taxon>
    </lineage>
</organism>
<dbReference type="AlphaFoldDB" id="A0AAD9DHV9"/>
<sequence length="18" mass="2047">MKFHSILSFGLLSPCFGY</sequence>
<evidence type="ECO:0000313" key="1">
    <source>
        <dbReference type="EMBL" id="KAK1746340.1"/>
    </source>
</evidence>